<name>A0ABQ8UML6_9EUKA</name>
<keyword evidence="2" id="KW-0472">Membrane</keyword>
<evidence type="ECO:0000313" key="3">
    <source>
        <dbReference type="EMBL" id="KAJ4460419.1"/>
    </source>
</evidence>
<evidence type="ECO:0000256" key="2">
    <source>
        <dbReference type="SAM" id="Phobius"/>
    </source>
</evidence>
<accession>A0ABQ8UML6</accession>
<sequence length="180" mass="19970">MLRHPSKPPAAEPQLPHLSTAPSMVPVTHPSFRSNNVLVPAFSSIKIQAPTGGNSAEQQTTVKQKVESQTRISFRRKQLYVWLSLTFGALLLAAALYDLIVTVWIQSSDVLPSGWRSVIMLLHSASFYIFLIGFIYSYEAASTWNIGLSLLSFVVNLVAFVLRVVYELAFIDMHPASFTS</sequence>
<feature type="region of interest" description="Disordered" evidence="1">
    <location>
        <begin position="1"/>
        <end position="20"/>
    </location>
</feature>
<feature type="transmembrane region" description="Helical" evidence="2">
    <location>
        <begin position="148"/>
        <end position="166"/>
    </location>
</feature>
<feature type="transmembrane region" description="Helical" evidence="2">
    <location>
        <begin position="79"/>
        <end position="105"/>
    </location>
</feature>
<keyword evidence="2" id="KW-1133">Transmembrane helix</keyword>
<proteinExistence type="predicted"/>
<dbReference type="Proteomes" id="UP001141327">
    <property type="component" value="Unassembled WGS sequence"/>
</dbReference>
<comment type="caution">
    <text evidence="3">The sequence shown here is derived from an EMBL/GenBank/DDBJ whole genome shotgun (WGS) entry which is preliminary data.</text>
</comment>
<feature type="transmembrane region" description="Helical" evidence="2">
    <location>
        <begin position="117"/>
        <end position="136"/>
    </location>
</feature>
<evidence type="ECO:0000313" key="4">
    <source>
        <dbReference type="Proteomes" id="UP001141327"/>
    </source>
</evidence>
<gene>
    <name evidence="3" type="ORF">PAPYR_3452</name>
</gene>
<organism evidence="3 4">
    <name type="scientific">Paratrimastix pyriformis</name>
    <dbReference type="NCBI Taxonomy" id="342808"/>
    <lineage>
        <taxon>Eukaryota</taxon>
        <taxon>Metamonada</taxon>
        <taxon>Preaxostyla</taxon>
        <taxon>Paratrimastigidae</taxon>
        <taxon>Paratrimastix</taxon>
    </lineage>
</organism>
<keyword evidence="2" id="KW-0812">Transmembrane</keyword>
<keyword evidence="4" id="KW-1185">Reference proteome</keyword>
<protein>
    <submittedName>
        <fullName evidence="3">Uncharacterized protein</fullName>
    </submittedName>
</protein>
<evidence type="ECO:0000256" key="1">
    <source>
        <dbReference type="SAM" id="MobiDB-lite"/>
    </source>
</evidence>
<reference evidence="3" key="1">
    <citation type="journal article" date="2022" name="bioRxiv">
        <title>Genomics of Preaxostyla Flagellates Illuminates Evolutionary Transitions and the Path Towards Mitochondrial Loss.</title>
        <authorList>
            <person name="Novak L.V.F."/>
            <person name="Treitli S.C."/>
            <person name="Pyrih J."/>
            <person name="Halakuc P."/>
            <person name="Pipaliya S.V."/>
            <person name="Vacek V."/>
            <person name="Brzon O."/>
            <person name="Soukal P."/>
            <person name="Eme L."/>
            <person name="Dacks J.B."/>
            <person name="Karnkowska A."/>
            <person name="Elias M."/>
            <person name="Hampl V."/>
        </authorList>
    </citation>
    <scope>NUCLEOTIDE SEQUENCE</scope>
    <source>
        <strain evidence="3">RCP-MX</strain>
    </source>
</reference>
<dbReference type="EMBL" id="JAPMOS010000013">
    <property type="protein sequence ID" value="KAJ4460419.1"/>
    <property type="molecule type" value="Genomic_DNA"/>
</dbReference>